<dbReference type="Gene3D" id="1.25.40.10">
    <property type="entry name" value="Tetratricopeptide repeat domain"/>
    <property type="match status" value="1"/>
</dbReference>
<keyword evidence="1" id="KW-0472">Membrane</keyword>
<dbReference type="InterPro" id="IPR001054">
    <property type="entry name" value="A/G_cyclase"/>
</dbReference>
<dbReference type="RefSeq" id="WP_025047343.1">
    <property type="nucleotide sequence ID" value="NZ_QBKU01000001.1"/>
</dbReference>
<feature type="domain" description="Guanylate cyclase" evidence="2">
    <location>
        <begin position="11"/>
        <end position="126"/>
    </location>
</feature>
<evidence type="ECO:0000313" key="3">
    <source>
        <dbReference type="EMBL" id="PTX75815.1"/>
    </source>
</evidence>
<accession>A0A2T6CJY0</accession>
<reference evidence="3 4" key="1">
    <citation type="submission" date="2018-04" db="EMBL/GenBank/DDBJ databases">
        <title>Genomic Encyclopedia of Archaeal and Bacterial Type Strains, Phase II (KMG-II): from individual species to whole genera.</title>
        <authorList>
            <person name="Goeker M."/>
        </authorList>
    </citation>
    <scope>NUCLEOTIDE SEQUENCE [LARGE SCALE GENOMIC DNA]</scope>
    <source>
        <strain evidence="3 4">DSM 12244</strain>
    </source>
</reference>
<dbReference type="SUPFAM" id="SSF48452">
    <property type="entry name" value="TPR-like"/>
    <property type="match status" value="1"/>
</dbReference>
<evidence type="ECO:0000256" key="1">
    <source>
        <dbReference type="SAM" id="Phobius"/>
    </source>
</evidence>
<name>A0A2T6CJY0_9RHOB</name>
<dbReference type="Proteomes" id="UP000244092">
    <property type="component" value="Unassembled WGS sequence"/>
</dbReference>
<dbReference type="GO" id="GO:0004016">
    <property type="term" value="F:adenylate cyclase activity"/>
    <property type="evidence" value="ECO:0007669"/>
    <property type="project" value="UniProtKB-ARBA"/>
</dbReference>
<dbReference type="PANTHER" id="PTHR43081">
    <property type="entry name" value="ADENYLATE CYCLASE, TERMINAL-DIFFERENTIATION SPECIFIC-RELATED"/>
    <property type="match status" value="1"/>
</dbReference>
<evidence type="ECO:0000259" key="2">
    <source>
        <dbReference type="PROSITE" id="PS50125"/>
    </source>
</evidence>
<dbReference type="CDD" id="cd07302">
    <property type="entry name" value="CHD"/>
    <property type="match status" value="1"/>
</dbReference>
<comment type="caution">
    <text evidence="3">The sequence shown here is derived from an EMBL/GenBank/DDBJ whole genome shotgun (WGS) entry which is preliminary data.</text>
</comment>
<gene>
    <name evidence="3" type="ORF">C8N31_101476</name>
</gene>
<protein>
    <submittedName>
        <fullName evidence="3">TolB-like protein</fullName>
    </submittedName>
</protein>
<organism evidence="3 4">
    <name type="scientific">Sulfitobacter mediterraneus</name>
    <dbReference type="NCBI Taxonomy" id="83219"/>
    <lineage>
        <taxon>Bacteria</taxon>
        <taxon>Pseudomonadati</taxon>
        <taxon>Pseudomonadota</taxon>
        <taxon>Alphaproteobacteria</taxon>
        <taxon>Rhodobacterales</taxon>
        <taxon>Roseobacteraceae</taxon>
        <taxon>Sulfitobacter</taxon>
    </lineage>
</organism>
<dbReference type="Pfam" id="PF00211">
    <property type="entry name" value="Guanylate_cyc"/>
    <property type="match status" value="1"/>
</dbReference>
<dbReference type="GO" id="GO:0006171">
    <property type="term" value="P:cAMP biosynthetic process"/>
    <property type="evidence" value="ECO:0007669"/>
    <property type="project" value="TreeGrafter"/>
</dbReference>
<dbReference type="AlphaFoldDB" id="A0A2T6CJY0"/>
<sequence length="634" mass="68752">MVEPQSRRLAAILAADVVGYSRLMGADEAQTLTSVKSAIDKAVKPALEAHNGRLVKLMGDGILAEFGSVVDAVRCAVAIQTEMASRGTDVSEDCRVCLRIGINLGDIIFEDGDIFGDGVNVASRLEGIADPGGICVSRTVADQVGAKAGVTFQSLGLQSLKNISEPIEAFSVLLDGTATPRANRYRSPMRLAAFAVAVFVAASAWWVTSPDFTPADPTKMTQELPEGPSIAVLPFDYLGSDGAEKEYIADGLSENIISALARLPNTLVIARSSTFTYKGKAADVREVSEKFGVRYILEGSVQLSGETIRVTAQLVDGVDGKYLWTDTYDRPVDDIFAVQDEITLFVAQSIQRRTYTTTDYSVTDSARATQGTRDLEAWTLHIKGNASRRRYTPQALAESRKLIEKAISLDPSYSQAYSSLALAYFFEARFGIAKDPAATLAKAADLAKKAHQLEPNNYYADTALAITRLMQRRPGDAKKHALRAFEAAPGDSDAVALLGWVLKYAGDSRAAIPYFIRAKRIYVIPPWWVVADEFGANIDIGDHDAALKLADEWVERGPPAFRAHFLAIAAVPNFGLGNVVEAERLIAEALALDPNLSIQAMRRWDVPYIDTSTPERKYAILRQLGLPDTPPPGD</sequence>
<dbReference type="Gene3D" id="3.40.50.10070">
    <property type="entry name" value="TolB, N-terminal domain"/>
    <property type="match status" value="1"/>
</dbReference>
<dbReference type="InterPro" id="IPR029787">
    <property type="entry name" value="Nucleotide_cyclase"/>
</dbReference>
<dbReference type="Gene3D" id="3.30.70.1230">
    <property type="entry name" value="Nucleotide cyclase"/>
    <property type="match status" value="1"/>
</dbReference>
<dbReference type="InterPro" id="IPR011990">
    <property type="entry name" value="TPR-like_helical_dom_sf"/>
</dbReference>
<dbReference type="InterPro" id="IPR050697">
    <property type="entry name" value="Adenylyl/Guanylyl_Cyclase_3/4"/>
</dbReference>
<dbReference type="GO" id="GO:0035556">
    <property type="term" value="P:intracellular signal transduction"/>
    <property type="evidence" value="ECO:0007669"/>
    <property type="project" value="InterPro"/>
</dbReference>
<dbReference type="PROSITE" id="PS50125">
    <property type="entry name" value="GUANYLATE_CYCLASE_2"/>
    <property type="match status" value="1"/>
</dbReference>
<proteinExistence type="predicted"/>
<evidence type="ECO:0000313" key="4">
    <source>
        <dbReference type="Proteomes" id="UP000244092"/>
    </source>
</evidence>
<keyword evidence="1" id="KW-0812">Transmembrane</keyword>
<dbReference type="PANTHER" id="PTHR43081:SF19">
    <property type="entry name" value="PH-SENSITIVE ADENYLATE CYCLASE RV1264"/>
    <property type="match status" value="1"/>
</dbReference>
<dbReference type="SUPFAM" id="SSF55073">
    <property type="entry name" value="Nucleotide cyclase"/>
    <property type="match status" value="1"/>
</dbReference>
<feature type="transmembrane region" description="Helical" evidence="1">
    <location>
        <begin position="191"/>
        <end position="208"/>
    </location>
</feature>
<dbReference type="EMBL" id="QBKU01000001">
    <property type="protein sequence ID" value="PTX75815.1"/>
    <property type="molecule type" value="Genomic_DNA"/>
</dbReference>
<dbReference type="OrthoDB" id="54411at2"/>
<keyword evidence="1" id="KW-1133">Transmembrane helix</keyword>